<gene>
    <name evidence="2" type="ORF">EJ063_08765</name>
</gene>
<feature type="signal peptide" evidence="1">
    <location>
        <begin position="1"/>
        <end position="30"/>
    </location>
</feature>
<organism evidence="2 3">
    <name type="scientific">Vibrio aquaticus</name>
    <dbReference type="NCBI Taxonomy" id="2496559"/>
    <lineage>
        <taxon>Bacteria</taxon>
        <taxon>Pseudomonadati</taxon>
        <taxon>Pseudomonadota</taxon>
        <taxon>Gammaproteobacteria</taxon>
        <taxon>Vibrionales</taxon>
        <taxon>Vibrionaceae</taxon>
        <taxon>Vibrio</taxon>
    </lineage>
</organism>
<dbReference type="Proteomes" id="UP000268973">
    <property type="component" value="Unassembled WGS sequence"/>
</dbReference>
<keyword evidence="1" id="KW-0732">Signal</keyword>
<feature type="chain" id="PRO_5018706182" evidence="1">
    <location>
        <begin position="31"/>
        <end position="155"/>
    </location>
</feature>
<evidence type="ECO:0000256" key="1">
    <source>
        <dbReference type="SAM" id="SignalP"/>
    </source>
</evidence>
<evidence type="ECO:0000313" key="2">
    <source>
        <dbReference type="EMBL" id="RTZ16868.1"/>
    </source>
</evidence>
<proteinExistence type="predicted"/>
<dbReference type="AlphaFoldDB" id="A0A3S0QEN2"/>
<dbReference type="RefSeq" id="WP_126573889.1">
    <property type="nucleotide sequence ID" value="NZ_RXZH01000002.1"/>
</dbReference>
<evidence type="ECO:0000313" key="3">
    <source>
        <dbReference type="Proteomes" id="UP000268973"/>
    </source>
</evidence>
<comment type="caution">
    <text evidence="2">The sequence shown here is derived from an EMBL/GenBank/DDBJ whole genome shotgun (WGS) entry which is preliminary data.</text>
</comment>
<dbReference type="EMBL" id="RXZH01000002">
    <property type="protein sequence ID" value="RTZ16868.1"/>
    <property type="molecule type" value="Genomic_DNA"/>
</dbReference>
<sequence>MEKKVNFGGVYLVQHYSALLLLLLTGSATATTFEQALVDYGNKLEECHAIAKNNNDAFPTTKWFSGLDKQSQKNVLLYLSLDNRSRCSATEKVNLIKAAETAPMQAKKPLLSLLEEKPYDDYIKGLEQEEVVRLQRKFEEPFELLRVGDNLGLLE</sequence>
<protein>
    <submittedName>
        <fullName evidence="2">Uncharacterized protein</fullName>
    </submittedName>
</protein>
<dbReference type="OrthoDB" id="5872724at2"/>
<reference evidence="2 3" key="1">
    <citation type="submission" date="2018-12" db="EMBL/GenBank/DDBJ databases">
        <title>Vibrio sp. isolated from China Sea.</title>
        <authorList>
            <person name="Li Y."/>
        </authorList>
    </citation>
    <scope>NUCLEOTIDE SEQUENCE [LARGE SCALE GENOMIC DNA]</scope>
    <source>
        <strain evidence="2 3">BEI207</strain>
    </source>
</reference>
<keyword evidence="3" id="KW-1185">Reference proteome</keyword>
<accession>A0A3S0QEN2</accession>
<name>A0A3S0QEN2_9VIBR</name>